<dbReference type="InterPro" id="IPR003123">
    <property type="entry name" value="VPS9"/>
</dbReference>
<organism evidence="6 7">
    <name type="scientific">Gallus gallus</name>
    <name type="common">Chicken</name>
    <dbReference type="NCBI Taxonomy" id="9031"/>
    <lineage>
        <taxon>Eukaryota</taxon>
        <taxon>Metazoa</taxon>
        <taxon>Chordata</taxon>
        <taxon>Craniata</taxon>
        <taxon>Vertebrata</taxon>
        <taxon>Euteleostomi</taxon>
        <taxon>Archelosauria</taxon>
        <taxon>Archosauria</taxon>
        <taxon>Dinosauria</taxon>
        <taxon>Saurischia</taxon>
        <taxon>Theropoda</taxon>
        <taxon>Coelurosauria</taxon>
        <taxon>Aves</taxon>
        <taxon>Neognathae</taxon>
        <taxon>Galloanserae</taxon>
        <taxon>Galliformes</taxon>
        <taxon>Phasianidae</taxon>
        <taxon>Phasianinae</taxon>
        <taxon>Gallus</taxon>
    </lineage>
</organism>
<dbReference type="AlphaFoldDB" id="A0A8V0YS50"/>
<dbReference type="Proteomes" id="UP000000539">
    <property type="component" value="Chromosome 5"/>
</dbReference>
<proteinExistence type="predicted"/>
<dbReference type="GeneTree" id="ENSGT00940000158622"/>
<dbReference type="InterPro" id="IPR037191">
    <property type="entry name" value="VPS9_dom_sf"/>
</dbReference>
<dbReference type="Gene3D" id="3.30.505.10">
    <property type="entry name" value="SH2 domain"/>
    <property type="match status" value="1"/>
</dbReference>
<dbReference type="SMART" id="SM00252">
    <property type="entry name" value="SH2"/>
    <property type="match status" value="1"/>
</dbReference>
<dbReference type="PROSITE" id="PS50001">
    <property type="entry name" value="SH2"/>
    <property type="match status" value="1"/>
</dbReference>
<dbReference type="InterPro" id="IPR036860">
    <property type="entry name" value="SH2_dom_sf"/>
</dbReference>
<sequence length="235" mass="25904">MMKTSAGDEGARDDSGPSSNTSEEGKETHLCQATSLRNCLSLSGISILDKLIKTCPVWLQLNMNQERAAAILGKEAAGMFLVRKEGNANNMVLAVRMPVQSDAPGVLEYNIKEEKSILYLEGAVLVFEDVFKLVAFYCVSRDLLPFTLKLPQAILEARSFQDLEIISSLGIGKPYGADDFLPVLMYVLARSNLTEVLLNVEYMMELMDPALQLGEGRVLYLLLGYSLCKPLFTPL</sequence>
<dbReference type="Pfam" id="PF02204">
    <property type="entry name" value="VPS9"/>
    <property type="match status" value="1"/>
</dbReference>
<dbReference type="PROSITE" id="PS51205">
    <property type="entry name" value="VPS9"/>
    <property type="match status" value="1"/>
</dbReference>
<keyword evidence="7" id="KW-1185">Reference proteome</keyword>
<evidence type="ECO:0000313" key="6">
    <source>
        <dbReference type="Ensembl" id="ENSGALP00010021542.1"/>
    </source>
</evidence>
<keyword evidence="2" id="KW-0727">SH2 domain</keyword>
<protein>
    <submittedName>
        <fullName evidence="6">Ras and Rab interactor 3</fullName>
    </submittedName>
</protein>
<feature type="region of interest" description="Disordered" evidence="3">
    <location>
        <begin position="1"/>
        <end position="27"/>
    </location>
</feature>
<dbReference type="InterPro" id="IPR000980">
    <property type="entry name" value="SH2"/>
</dbReference>
<dbReference type="GO" id="GO:0005096">
    <property type="term" value="F:GTPase activator activity"/>
    <property type="evidence" value="ECO:0007669"/>
    <property type="project" value="UniProtKB-KW"/>
</dbReference>
<evidence type="ECO:0000256" key="2">
    <source>
        <dbReference type="PROSITE-ProRule" id="PRU00191"/>
    </source>
</evidence>
<dbReference type="SUPFAM" id="SSF55550">
    <property type="entry name" value="SH2 domain"/>
    <property type="match status" value="1"/>
</dbReference>
<name>A0A8V0YS50_CHICK</name>
<accession>A0A8V0YS50</accession>
<dbReference type="InterPro" id="IPR045046">
    <property type="entry name" value="Vps9-like"/>
</dbReference>
<evidence type="ECO:0000256" key="3">
    <source>
        <dbReference type="SAM" id="MobiDB-lite"/>
    </source>
</evidence>
<reference evidence="6" key="1">
    <citation type="submission" date="2020-11" db="EMBL/GenBank/DDBJ databases">
        <title>Gallus gallus (Chicken) genome, bGalGal1, GRCg7b, maternal haplotype autosomes + Z &amp; W.</title>
        <authorList>
            <person name="Warren W."/>
            <person name="Formenti G."/>
            <person name="Fedrigo O."/>
            <person name="Haase B."/>
            <person name="Mountcastle J."/>
            <person name="Balacco J."/>
            <person name="Tracey A."/>
            <person name="Schneider V."/>
            <person name="Okimoto R."/>
            <person name="Cheng H."/>
            <person name="Hawken R."/>
            <person name="Howe K."/>
            <person name="Jarvis E.D."/>
        </authorList>
    </citation>
    <scope>NUCLEOTIDE SEQUENCE [LARGE SCALE GENOMIC DNA]</scope>
    <source>
        <strain evidence="6">Broiler</strain>
    </source>
</reference>
<evidence type="ECO:0000313" key="7">
    <source>
        <dbReference type="Proteomes" id="UP000000539"/>
    </source>
</evidence>
<evidence type="ECO:0000256" key="1">
    <source>
        <dbReference type="ARBA" id="ARBA00022468"/>
    </source>
</evidence>
<keyword evidence="1" id="KW-0343">GTPase activation</keyword>
<feature type="domain" description="VPS9" evidence="5">
    <location>
        <begin position="82"/>
        <end position="235"/>
    </location>
</feature>
<dbReference type="PANTHER" id="PTHR23101:SF58">
    <property type="entry name" value="RAS AND RAB INTERACTOR 3"/>
    <property type="match status" value="1"/>
</dbReference>
<dbReference type="GO" id="GO:0005085">
    <property type="term" value="F:guanyl-nucleotide exchange factor activity"/>
    <property type="evidence" value="ECO:0007669"/>
    <property type="project" value="InterPro"/>
</dbReference>
<reference evidence="6" key="3">
    <citation type="submission" date="2025-09" db="UniProtKB">
        <authorList>
            <consortium name="Ensembl"/>
        </authorList>
    </citation>
    <scope>IDENTIFICATION</scope>
    <source>
        <strain evidence="6">broiler</strain>
    </source>
</reference>
<dbReference type="OrthoDB" id="21085at2759"/>
<gene>
    <name evidence="6" type="primary">RIN3</name>
</gene>
<evidence type="ECO:0000259" key="4">
    <source>
        <dbReference type="PROSITE" id="PS50001"/>
    </source>
</evidence>
<reference evidence="6" key="2">
    <citation type="submission" date="2025-08" db="UniProtKB">
        <authorList>
            <consortium name="Ensembl"/>
        </authorList>
    </citation>
    <scope>IDENTIFICATION</scope>
    <source>
        <strain evidence="6">broiler</strain>
    </source>
</reference>
<feature type="domain" description="SH2" evidence="4">
    <location>
        <begin position="58"/>
        <end position="152"/>
    </location>
</feature>
<dbReference type="Ensembl" id="ENSGALT00010037049.1">
    <property type="protein sequence ID" value="ENSGALP00010021542.1"/>
    <property type="gene ID" value="ENSGALG00010015431.1"/>
</dbReference>
<dbReference type="SUPFAM" id="SSF109993">
    <property type="entry name" value="VPS9 domain"/>
    <property type="match status" value="1"/>
</dbReference>
<evidence type="ECO:0000259" key="5">
    <source>
        <dbReference type="PROSITE" id="PS51205"/>
    </source>
</evidence>
<dbReference type="GO" id="GO:0016192">
    <property type="term" value="P:vesicle-mediated transport"/>
    <property type="evidence" value="ECO:0007669"/>
    <property type="project" value="InterPro"/>
</dbReference>
<dbReference type="PANTHER" id="PTHR23101">
    <property type="entry name" value="RAB GDP/GTP EXCHANGE FACTOR"/>
    <property type="match status" value="1"/>
</dbReference>